<protein>
    <submittedName>
        <fullName evidence="1">Uncharacterized protein</fullName>
    </submittedName>
</protein>
<keyword evidence="2" id="KW-1185">Reference proteome</keyword>
<dbReference type="AlphaFoldDB" id="A0A2T4IP03"/>
<organism evidence="1 2">
    <name type="scientific">Mesorhizobium helmanticense</name>
    <dbReference type="NCBI Taxonomy" id="1776423"/>
    <lineage>
        <taxon>Bacteria</taxon>
        <taxon>Pseudomonadati</taxon>
        <taxon>Pseudomonadota</taxon>
        <taxon>Alphaproteobacteria</taxon>
        <taxon>Hyphomicrobiales</taxon>
        <taxon>Phyllobacteriaceae</taxon>
        <taxon>Mesorhizobium</taxon>
    </lineage>
</organism>
<sequence length="61" mass="6649">MSDTNSRALAQLHTGIDAALDEARRINADAAALAKSMQALHGGEWRIQVYHQVGFCLVVQK</sequence>
<accession>A0A2T4IP03</accession>
<reference evidence="1 2" key="1">
    <citation type="submission" date="2018-03" db="EMBL/GenBank/DDBJ databases">
        <title>Genome sequence of the symbiotic type strain Mesorhizobium helmanticense CSLC115NT isolated from Lotus corniculatus nodules.</title>
        <authorList>
            <person name="Sannazzaro A.I."/>
            <person name="Torres Tejerizo G.A."/>
            <person name="Dip D."/>
            <person name="Caballero M."/>
            <person name="Pistorio M."/>
            <person name="Estrella M.J."/>
        </authorList>
    </citation>
    <scope>NUCLEOTIDE SEQUENCE [LARGE SCALE GENOMIC DNA]</scope>
    <source>
        <strain evidence="1 2">CSLC115N</strain>
    </source>
</reference>
<dbReference type="EMBL" id="PZJX01000050">
    <property type="protein sequence ID" value="PTE07386.1"/>
    <property type="molecule type" value="Genomic_DNA"/>
</dbReference>
<evidence type="ECO:0000313" key="1">
    <source>
        <dbReference type="EMBL" id="PTE07386.1"/>
    </source>
</evidence>
<comment type="caution">
    <text evidence="1">The sequence shown here is derived from an EMBL/GenBank/DDBJ whole genome shotgun (WGS) entry which is preliminary data.</text>
</comment>
<proteinExistence type="predicted"/>
<name>A0A2T4IP03_9HYPH</name>
<evidence type="ECO:0000313" key="2">
    <source>
        <dbReference type="Proteomes" id="UP000240259"/>
    </source>
</evidence>
<gene>
    <name evidence="1" type="ORF">C9427_27185</name>
</gene>
<dbReference type="Proteomes" id="UP000240259">
    <property type="component" value="Unassembled WGS sequence"/>
</dbReference>
<dbReference type="RefSeq" id="WP_107652128.1">
    <property type="nucleotide sequence ID" value="NZ_PZJX01000050.1"/>
</dbReference>